<feature type="domain" description="DUF2268" evidence="1">
    <location>
        <begin position="129"/>
        <end position="267"/>
    </location>
</feature>
<reference evidence="2 3" key="1">
    <citation type="journal article" date="2016" name="Nat. Commun.">
        <title>Thousands of microbial genomes shed light on interconnected biogeochemical processes in an aquifer system.</title>
        <authorList>
            <person name="Anantharaman K."/>
            <person name="Brown C.T."/>
            <person name="Hug L.A."/>
            <person name="Sharon I."/>
            <person name="Castelle C.J."/>
            <person name="Probst A.J."/>
            <person name="Thomas B.C."/>
            <person name="Singh A."/>
            <person name="Wilkins M.J."/>
            <person name="Karaoz U."/>
            <person name="Brodie E.L."/>
            <person name="Williams K.H."/>
            <person name="Hubbard S.S."/>
            <person name="Banfield J.F."/>
        </authorList>
    </citation>
    <scope>NUCLEOTIDE SEQUENCE [LARGE SCALE GENOMIC DNA]</scope>
</reference>
<dbReference type="Pfam" id="PF10026">
    <property type="entry name" value="DUF2268"/>
    <property type="match status" value="1"/>
</dbReference>
<protein>
    <recommendedName>
        <fullName evidence="1">DUF2268 domain-containing protein</fullName>
    </recommendedName>
</protein>
<evidence type="ECO:0000313" key="3">
    <source>
        <dbReference type="Proteomes" id="UP000177349"/>
    </source>
</evidence>
<comment type="caution">
    <text evidence="2">The sequence shown here is derived from an EMBL/GenBank/DDBJ whole genome shotgun (WGS) entry which is preliminary data.</text>
</comment>
<proteinExistence type="predicted"/>
<dbReference type="InterPro" id="IPR018728">
    <property type="entry name" value="DUF2268"/>
</dbReference>
<name>A0A1G2BTQ2_9BACT</name>
<accession>A0A1G2BTQ2</accession>
<dbReference type="EMBL" id="MHKN01000037">
    <property type="protein sequence ID" value="OGY91617.1"/>
    <property type="molecule type" value="Genomic_DNA"/>
</dbReference>
<gene>
    <name evidence="2" type="ORF">A3B31_00630</name>
</gene>
<sequence>MKHVRITSLVADFFRVDAVIRTEKSPATRHDIWKCEFERPHRDVFRVYYQWADRRATARVFANYAERYSRERLQRFDRYARTHLDTVAAKVSRVIPFSGKLPVVLFVGAKQSNGFVIRYKKQYTTFLNLESYPDIATLRIFMAHELAHAVHLRMGQGYYWRSDRMSWYNTMMLEGVATYITQRALGVNSADALWGHYLTVTQKKRFMRWCESHEQWLKRGLLREIGATARVESAFFGRRKPKGCPYIRTGYWLGLKFVESLLRETSLREVLLLRGVALRGQIRKFLK</sequence>
<dbReference type="Proteomes" id="UP000177349">
    <property type="component" value="Unassembled WGS sequence"/>
</dbReference>
<evidence type="ECO:0000259" key="1">
    <source>
        <dbReference type="Pfam" id="PF10026"/>
    </source>
</evidence>
<evidence type="ECO:0000313" key="2">
    <source>
        <dbReference type="EMBL" id="OGY91617.1"/>
    </source>
</evidence>
<organism evidence="2 3">
    <name type="scientific">Candidatus Komeilibacteria bacterium RIFCSPLOWO2_01_FULL_53_11</name>
    <dbReference type="NCBI Taxonomy" id="1798552"/>
    <lineage>
        <taxon>Bacteria</taxon>
        <taxon>Candidatus Komeiliibacteriota</taxon>
    </lineage>
</organism>
<dbReference type="AlphaFoldDB" id="A0A1G2BTQ2"/>